<sequence length="163" mass="18149">MKGMLRKRGSLPDVVGETHSSRRRLLTLTLAGAGVAAAAMVSGFRLYPRTSPSGGYRRVVGWNYPEGEGLFIAVKPEPSVDELRTLGRNLHQEFQDRDNMVVMIFDDSRAALDASRGSRLLGEKRFQAALAHQRAMYFKEAARGEDSLTIYAAYPATREVIRF</sequence>
<organism evidence="1 2">
    <name type="scientific">Tectimicrobiota bacterium</name>
    <dbReference type="NCBI Taxonomy" id="2528274"/>
    <lineage>
        <taxon>Bacteria</taxon>
        <taxon>Pseudomonadati</taxon>
        <taxon>Nitrospinota/Tectimicrobiota group</taxon>
        <taxon>Candidatus Tectimicrobiota</taxon>
    </lineage>
</organism>
<comment type="caution">
    <text evidence="1">The sequence shown here is derived from an EMBL/GenBank/DDBJ whole genome shotgun (WGS) entry which is preliminary data.</text>
</comment>
<proteinExistence type="predicted"/>
<evidence type="ECO:0000313" key="2">
    <source>
        <dbReference type="Proteomes" id="UP000741360"/>
    </source>
</evidence>
<protein>
    <submittedName>
        <fullName evidence="1">Uncharacterized protein</fullName>
    </submittedName>
</protein>
<reference evidence="1" key="1">
    <citation type="submission" date="2020-07" db="EMBL/GenBank/DDBJ databases">
        <title>Huge and variable diversity of episymbiotic CPR bacteria and DPANN archaea in groundwater ecosystems.</title>
        <authorList>
            <person name="He C.Y."/>
            <person name="Keren R."/>
            <person name="Whittaker M."/>
            <person name="Farag I.F."/>
            <person name="Doudna J."/>
            <person name="Cate J.H.D."/>
            <person name="Banfield J.F."/>
        </authorList>
    </citation>
    <scope>NUCLEOTIDE SEQUENCE</scope>
    <source>
        <strain evidence="1">NC_groundwater_717_Ag_S-0.2um_59_8</strain>
    </source>
</reference>
<accession>A0A932GR22</accession>
<dbReference type="AlphaFoldDB" id="A0A932GR22"/>
<name>A0A932GR22_UNCTE</name>
<dbReference type="EMBL" id="JACPSX010000205">
    <property type="protein sequence ID" value="MBI3015513.1"/>
    <property type="molecule type" value="Genomic_DNA"/>
</dbReference>
<evidence type="ECO:0000313" key="1">
    <source>
        <dbReference type="EMBL" id="MBI3015513.1"/>
    </source>
</evidence>
<gene>
    <name evidence="1" type="ORF">HYY65_10740</name>
</gene>
<dbReference type="Proteomes" id="UP000741360">
    <property type="component" value="Unassembled WGS sequence"/>
</dbReference>